<dbReference type="AlphaFoldDB" id="A0A3R6XW53"/>
<gene>
    <name evidence="1" type="ORF">DYB37_008064</name>
</gene>
<dbReference type="VEuPathDB" id="FungiDB:H257_08595"/>
<evidence type="ECO:0000313" key="1">
    <source>
        <dbReference type="EMBL" id="RHZ25010.1"/>
    </source>
</evidence>
<accession>A0A3R6XW53</accession>
<organism evidence="1 2">
    <name type="scientific">Aphanomyces astaci</name>
    <name type="common">Crayfish plague agent</name>
    <dbReference type="NCBI Taxonomy" id="112090"/>
    <lineage>
        <taxon>Eukaryota</taxon>
        <taxon>Sar</taxon>
        <taxon>Stramenopiles</taxon>
        <taxon>Oomycota</taxon>
        <taxon>Saprolegniomycetes</taxon>
        <taxon>Saprolegniales</taxon>
        <taxon>Verrucalvaceae</taxon>
        <taxon>Aphanomyces</taxon>
    </lineage>
</organism>
<reference evidence="1 2" key="1">
    <citation type="submission" date="2018-08" db="EMBL/GenBank/DDBJ databases">
        <title>Aphanomyces genome sequencing and annotation.</title>
        <authorList>
            <person name="Minardi D."/>
            <person name="Oidtmann B."/>
            <person name="Van Der Giezen M."/>
            <person name="Studholme D.J."/>
        </authorList>
    </citation>
    <scope>NUCLEOTIDE SEQUENCE [LARGE SCALE GENOMIC DNA]</scope>
    <source>
        <strain evidence="1 2">Da</strain>
    </source>
</reference>
<dbReference type="Proteomes" id="UP000285430">
    <property type="component" value="Unassembled WGS sequence"/>
</dbReference>
<comment type="caution">
    <text evidence="1">The sequence shown here is derived from an EMBL/GenBank/DDBJ whole genome shotgun (WGS) entry which is preliminary data.</text>
</comment>
<sequence length="153" mass="17242">MTDPPPPNPNNEQPATTTSRIHVTEPHWLLGESTKQQQWALTGNALTITSGKKATLHCVTEGKVWHERDLGIQLCTESGHWLRGTATTRSQWAMWLQAFHDLTPTKATQPSPSRVQFSNHVRVRRIPSITEEDAPHLYYSSVEMATMSKALYV</sequence>
<protein>
    <submittedName>
        <fullName evidence="1">Uncharacterized protein</fullName>
    </submittedName>
</protein>
<name>A0A3R6XW53_APHAT</name>
<evidence type="ECO:0000313" key="2">
    <source>
        <dbReference type="Proteomes" id="UP000285430"/>
    </source>
</evidence>
<dbReference type="EMBL" id="QUTH01002605">
    <property type="protein sequence ID" value="RHZ25010.1"/>
    <property type="molecule type" value="Genomic_DNA"/>
</dbReference>
<proteinExistence type="predicted"/>